<reference evidence="6 7" key="1">
    <citation type="submission" date="2017-08" db="EMBL/GenBank/DDBJ databases">
        <title>Virgibacillus indicus sp. nov. and Virgibacillus profoundi sp. nov, two moderately halophilic bacteria isolated from marine sediment by using the Microfluidic Streak Plate.</title>
        <authorList>
            <person name="Xu B."/>
            <person name="Hu B."/>
            <person name="Wang J."/>
            <person name="Zhu Y."/>
            <person name="Huang L."/>
            <person name="Du W."/>
            <person name="Huang Y."/>
        </authorList>
    </citation>
    <scope>NUCLEOTIDE SEQUENCE [LARGE SCALE GENOMIC DNA]</scope>
    <source>
        <strain evidence="6 7">IO3-P3-H5</strain>
    </source>
</reference>
<feature type="transmembrane region" description="Helical" evidence="5">
    <location>
        <begin position="109"/>
        <end position="132"/>
    </location>
</feature>
<dbReference type="InterPro" id="IPR027359">
    <property type="entry name" value="Volt_channel_dom_sf"/>
</dbReference>
<evidence type="ECO:0000256" key="2">
    <source>
        <dbReference type="ARBA" id="ARBA00022692"/>
    </source>
</evidence>
<evidence type="ECO:0000256" key="3">
    <source>
        <dbReference type="ARBA" id="ARBA00022989"/>
    </source>
</evidence>
<dbReference type="OrthoDB" id="9785285at2"/>
<feature type="transmembrane region" description="Helical" evidence="5">
    <location>
        <begin position="32"/>
        <end position="52"/>
    </location>
</feature>
<feature type="transmembrane region" description="Helical" evidence="5">
    <location>
        <begin position="64"/>
        <end position="89"/>
    </location>
</feature>
<evidence type="ECO:0000256" key="5">
    <source>
        <dbReference type="SAM" id="Phobius"/>
    </source>
</evidence>
<feature type="transmembrane region" description="Helical" evidence="5">
    <location>
        <begin position="139"/>
        <end position="158"/>
    </location>
</feature>
<keyword evidence="7" id="KW-1185">Reference proteome</keyword>
<dbReference type="AlphaFoldDB" id="A0A2A2IA79"/>
<feature type="transmembrane region" description="Helical" evidence="5">
    <location>
        <begin position="164"/>
        <end position="188"/>
    </location>
</feature>
<gene>
    <name evidence="6" type="ORF">CIL05_16225</name>
</gene>
<keyword evidence="4 5" id="KW-0472">Membrane</keyword>
<sequence>MQQVMKIIYEGLMILLVMLTIITIWAENTYNSTINWVVWAVFFIDFIIRFIMSKEKWNFIKQNPFLLIAIIPFDQFFQMARVVRIIYFFRIKTITKYYVTPFIEKLTYRSLIIALSLLFFVLLAASLVVWNVESTVNTFFHALFAVFSHLLFFGHRIFAIEDSITIWVLTGTSIIGVVLQGLALQWAFNKADKILKGRKKKSTPRDVGSG</sequence>
<evidence type="ECO:0000313" key="6">
    <source>
        <dbReference type="EMBL" id="PAV28482.1"/>
    </source>
</evidence>
<dbReference type="RefSeq" id="WP_095656597.1">
    <property type="nucleotide sequence ID" value="NZ_NPOA01000012.1"/>
</dbReference>
<feature type="transmembrane region" description="Helical" evidence="5">
    <location>
        <begin position="7"/>
        <end position="26"/>
    </location>
</feature>
<keyword evidence="2 5" id="KW-0812">Transmembrane</keyword>
<dbReference type="GO" id="GO:0016020">
    <property type="term" value="C:membrane"/>
    <property type="evidence" value="ECO:0007669"/>
    <property type="project" value="UniProtKB-SubCell"/>
</dbReference>
<protein>
    <submittedName>
        <fullName evidence="6">Transporter</fullName>
    </submittedName>
</protein>
<comment type="caution">
    <text evidence="6">The sequence shown here is derived from an EMBL/GenBank/DDBJ whole genome shotgun (WGS) entry which is preliminary data.</text>
</comment>
<evidence type="ECO:0000256" key="1">
    <source>
        <dbReference type="ARBA" id="ARBA00004141"/>
    </source>
</evidence>
<comment type="subcellular location">
    <subcellularLocation>
        <location evidence="1">Membrane</location>
        <topology evidence="1">Multi-pass membrane protein</topology>
    </subcellularLocation>
</comment>
<name>A0A2A2IA79_9BACI</name>
<accession>A0A2A2IA79</accession>
<proteinExistence type="predicted"/>
<keyword evidence="3 5" id="KW-1133">Transmembrane helix</keyword>
<dbReference type="SUPFAM" id="SSF81324">
    <property type="entry name" value="Voltage-gated potassium channels"/>
    <property type="match status" value="1"/>
</dbReference>
<dbReference type="Proteomes" id="UP000218887">
    <property type="component" value="Unassembled WGS sequence"/>
</dbReference>
<organism evidence="6 7">
    <name type="scientific">Virgibacillus profundi</name>
    <dbReference type="NCBI Taxonomy" id="2024555"/>
    <lineage>
        <taxon>Bacteria</taxon>
        <taxon>Bacillati</taxon>
        <taxon>Bacillota</taxon>
        <taxon>Bacilli</taxon>
        <taxon>Bacillales</taxon>
        <taxon>Bacillaceae</taxon>
        <taxon>Virgibacillus</taxon>
    </lineage>
</organism>
<evidence type="ECO:0000256" key="4">
    <source>
        <dbReference type="ARBA" id="ARBA00023136"/>
    </source>
</evidence>
<dbReference type="Gene3D" id="1.20.120.350">
    <property type="entry name" value="Voltage-gated potassium channels. Chain C"/>
    <property type="match status" value="1"/>
</dbReference>
<dbReference type="EMBL" id="NPOA01000012">
    <property type="protein sequence ID" value="PAV28482.1"/>
    <property type="molecule type" value="Genomic_DNA"/>
</dbReference>
<evidence type="ECO:0000313" key="7">
    <source>
        <dbReference type="Proteomes" id="UP000218887"/>
    </source>
</evidence>